<proteinExistence type="predicted"/>
<feature type="chain" id="PRO_5018135114" description="DUF995 domain-containing protein" evidence="1">
    <location>
        <begin position="20"/>
        <end position="130"/>
    </location>
</feature>
<keyword evidence="1" id="KW-0732">Signal</keyword>
<dbReference type="OrthoDB" id="6120440at2"/>
<evidence type="ECO:0008006" key="4">
    <source>
        <dbReference type="Google" id="ProtNLM"/>
    </source>
</evidence>
<evidence type="ECO:0000313" key="2">
    <source>
        <dbReference type="EMBL" id="RRC99583.1"/>
    </source>
</evidence>
<sequence length="130" mass="14886">MKRLATLLAAAMLASIAGCQVKPDSGLLNSAELQHLFSNKTVESYNLINGSTSFTYYAEDGHVIQHRYWEKRVGRWSIADDKICLSMSGKKESCRTMQYEGGKYYKYRESSQGEQEKIIRYRQFLVGNQL</sequence>
<name>A0A3P1SQZ9_9GAMM</name>
<dbReference type="RefSeq" id="WP_124925773.1">
    <property type="nucleotide sequence ID" value="NZ_BMOH01000006.1"/>
</dbReference>
<keyword evidence="3" id="KW-1185">Reference proteome</keyword>
<dbReference type="AlphaFoldDB" id="A0A3P1SQZ9"/>
<dbReference type="PROSITE" id="PS51257">
    <property type="entry name" value="PROKAR_LIPOPROTEIN"/>
    <property type="match status" value="1"/>
</dbReference>
<evidence type="ECO:0000256" key="1">
    <source>
        <dbReference type="SAM" id="SignalP"/>
    </source>
</evidence>
<accession>A0A3P1SQZ9</accession>
<reference evidence="2 3" key="1">
    <citation type="submission" date="2018-11" db="EMBL/GenBank/DDBJ databases">
        <title>The draft genome sequence of Amphritea balenae JAMM 1525T.</title>
        <authorList>
            <person name="Fang Z."/>
            <person name="Zhang Y."/>
            <person name="Han X."/>
        </authorList>
    </citation>
    <scope>NUCLEOTIDE SEQUENCE [LARGE SCALE GENOMIC DNA]</scope>
    <source>
        <strain evidence="2 3">JAMM 1525</strain>
    </source>
</reference>
<gene>
    <name evidence="2" type="ORF">EHS89_08750</name>
</gene>
<evidence type="ECO:0000313" key="3">
    <source>
        <dbReference type="Proteomes" id="UP000267535"/>
    </source>
</evidence>
<organism evidence="2 3">
    <name type="scientific">Amphritea balenae</name>
    <dbReference type="NCBI Taxonomy" id="452629"/>
    <lineage>
        <taxon>Bacteria</taxon>
        <taxon>Pseudomonadati</taxon>
        <taxon>Pseudomonadota</taxon>
        <taxon>Gammaproteobacteria</taxon>
        <taxon>Oceanospirillales</taxon>
        <taxon>Oceanospirillaceae</taxon>
        <taxon>Amphritea</taxon>
    </lineage>
</organism>
<protein>
    <recommendedName>
        <fullName evidence="4">DUF995 domain-containing protein</fullName>
    </recommendedName>
</protein>
<feature type="signal peptide" evidence="1">
    <location>
        <begin position="1"/>
        <end position="19"/>
    </location>
</feature>
<comment type="caution">
    <text evidence="2">The sequence shown here is derived from an EMBL/GenBank/DDBJ whole genome shotgun (WGS) entry which is preliminary data.</text>
</comment>
<dbReference type="Proteomes" id="UP000267535">
    <property type="component" value="Unassembled WGS sequence"/>
</dbReference>
<dbReference type="EMBL" id="RQXV01000004">
    <property type="protein sequence ID" value="RRC99583.1"/>
    <property type="molecule type" value="Genomic_DNA"/>
</dbReference>